<reference evidence="2" key="1">
    <citation type="submission" date="2022-11" db="UniProtKB">
        <authorList>
            <consortium name="WormBaseParasite"/>
        </authorList>
    </citation>
    <scope>IDENTIFICATION</scope>
</reference>
<organism evidence="1 2">
    <name type="scientific">Parascaris univalens</name>
    <name type="common">Nematode worm</name>
    <dbReference type="NCBI Taxonomy" id="6257"/>
    <lineage>
        <taxon>Eukaryota</taxon>
        <taxon>Metazoa</taxon>
        <taxon>Ecdysozoa</taxon>
        <taxon>Nematoda</taxon>
        <taxon>Chromadorea</taxon>
        <taxon>Rhabditida</taxon>
        <taxon>Spirurina</taxon>
        <taxon>Ascaridomorpha</taxon>
        <taxon>Ascaridoidea</taxon>
        <taxon>Ascarididae</taxon>
        <taxon>Parascaris</taxon>
    </lineage>
</organism>
<protein>
    <submittedName>
        <fullName evidence="2">Uncharacterized protein</fullName>
    </submittedName>
</protein>
<proteinExistence type="predicted"/>
<dbReference type="Proteomes" id="UP000887569">
    <property type="component" value="Unplaced"/>
</dbReference>
<accession>A0A915AP69</accession>
<sequence length="111" mass="12247">GSPKRSTGRSALNCYGICSSSRWCGKSSALWSTDREFRKAIQLLLRSAHSMTQYLDAFDGNPEVGRRHNVSSGAFVAAALSESAPIVRRQSANELNQRRAAISYISILRRD</sequence>
<dbReference type="AlphaFoldDB" id="A0A915AP69"/>
<evidence type="ECO:0000313" key="2">
    <source>
        <dbReference type="WBParaSite" id="PgR010_g103_t01"/>
    </source>
</evidence>
<dbReference type="WBParaSite" id="PgR010_g103_t01">
    <property type="protein sequence ID" value="PgR010_g103_t01"/>
    <property type="gene ID" value="PgR010_g103"/>
</dbReference>
<evidence type="ECO:0000313" key="1">
    <source>
        <dbReference type="Proteomes" id="UP000887569"/>
    </source>
</evidence>
<keyword evidence="1" id="KW-1185">Reference proteome</keyword>
<name>A0A915AP69_PARUN</name>